<keyword evidence="5 8" id="KW-0812">Transmembrane</keyword>
<evidence type="ECO:0000256" key="4">
    <source>
        <dbReference type="ARBA" id="ARBA00022475"/>
    </source>
</evidence>
<evidence type="ECO:0000256" key="6">
    <source>
        <dbReference type="ARBA" id="ARBA00022989"/>
    </source>
</evidence>
<evidence type="ECO:0000256" key="2">
    <source>
        <dbReference type="ARBA" id="ARBA00004651"/>
    </source>
</evidence>
<feature type="transmembrane region" description="Helical" evidence="8">
    <location>
        <begin position="159"/>
        <end position="181"/>
    </location>
</feature>
<feature type="transmembrane region" description="Helical" evidence="8">
    <location>
        <begin position="201"/>
        <end position="218"/>
    </location>
</feature>
<feature type="transmembrane region" description="Helical" evidence="8">
    <location>
        <begin position="53"/>
        <end position="75"/>
    </location>
</feature>
<dbReference type="STRING" id="564198.BST17_08710"/>
<comment type="similarity">
    <text evidence="3">Belongs to the amino acid-polyamine-organocation (APC) superfamily.</text>
</comment>
<feature type="transmembrane region" description="Helical" evidence="8">
    <location>
        <begin position="96"/>
        <end position="118"/>
    </location>
</feature>
<dbReference type="PIRSF" id="PIRSF006060">
    <property type="entry name" value="AA_transporter"/>
    <property type="match status" value="1"/>
</dbReference>
<evidence type="ECO:0000256" key="7">
    <source>
        <dbReference type="ARBA" id="ARBA00023136"/>
    </source>
</evidence>
<feature type="transmembrane region" description="Helical" evidence="8">
    <location>
        <begin position="239"/>
        <end position="261"/>
    </location>
</feature>
<dbReference type="GO" id="GO:0005886">
    <property type="term" value="C:plasma membrane"/>
    <property type="evidence" value="ECO:0007669"/>
    <property type="project" value="UniProtKB-SubCell"/>
</dbReference>
<dbReference type="GO" id="GO:0022857">
    <property type="term" value="F:transmembrane transporter activity"/>
    <property type="evidence" value="ECO:0007669"/>
    <property type="project" value="InterPro"/>
</dbReference>
<evidence type="ECO:0000256" key="8">
    <source>
        <dbReference type="SAM" id="Phobius"/>
    </source>
</evidence>
<feature type="transmembrane region" description="Helical" evidence="8">
    <location>
        <begin position="334"/>
        <end position="352"/>
    </location>
</feature>
<protein>
    <submittedName>
        <fullName evidence="9">Amino acid permease</fullName>
    </submittedName>
</protein>
<dbReference type="Pfam" id="PF13520">
    <property type="entry name" value="AA_permease_2"/>
    <property type="match status" value="1"/>
</dbReference>
<feature type="transmembrane region" description="Helical" evidence="8">
    <location>
        <begin position="415"/>
        <end position="436"/>
    </location>
</feature>
<feature type="transmembrane region" description="Helical" evidence="8">
    <location>
        <begin position="124"/>
        <end position="147"/>
    </location>
</feature>
<evidence type="ECO:0000313" key="9">
    <source>
        <dbReference type="EMBL" id="ORA05294.1"/>
    </source>
</evidence>
<dbReference type="InterPro" id="IPR002293">
    <property type="entry name" value="AA/rel_permease1"/>
</dbReference>
<evidence type="ECO:0000256" key="3">
    <source>
        <dbReference type="ARBA" id="ARBA00009523"/>
    </source>
</evidence>
<keyword evidence="4" id="KW-1003">Cell membrane</keyword>
<feature type="transmembrane region" description="Helical" evidence="8">
    <location>
        <begin position="20"/>
        <end position="41"/>
    </location>
</feature>
<proteinExistence type="inferred from homology"/>
<evidence type="ECO:0000313" key="10">
    <source>
        <dbReference type="Proteomes" id="UP000192366"/>
    </source>
</evidence>
<dbReference type="PANTHER" id="PTHR42770">
    <property type="entry name" value="AMINO ACID TRANSPORTER-RELATED"/>
    <property type="match status" value="1"/>
</dbReference>
<keyword evidence="7 8" id="KW-0472">Membrane</keyword>
<comment type="caution">
    <text evidence="9">The sequence shown here is derived from an EMBL/GenBank/DDBJ whole genome shotgun (WGS) entry which is preliminary data.</text>
</comment>
<keyword evidence="10" id="KW-1185">Reference proteome</keyword>
<evidence type="ECO:0000256" key="5">
    <source>
        <dbReference type="ARBA" id="ARBA00022692"/>
    </source>
</evidence>
<gene>
    <name evidence="9" type="ORF">BST17_08710</name>
</gene>
<dbReference type="RefSeq" id="WP_083057165.1">
    <property type="nucleotide sequence ID" value="NZ_JACKVM010000014.1"/>
</dbReference>
<dbReference type="EMBL" id="MVHJ01000006">
    <property type="protein sequence ID" value="ORA05294.1"/>
    <property type="molecule type" value="Genomic_DNA"/>
</dbReference>
<accession>A0A1W9YZ26</accession>
<dbReference type="PANTHER" id="PTHR42770:SF11">
    <property type="entry name" value="INNER MEMBRANE TRANSPORT PROTEIN YBAT"/>
    <property type="match status" value="1"/>
</dbReference>
<evidence type="ECO:0000256" key="1">
    <source>
        <dbReference type="ARBA" id="ARBA00002249"/>
    </source>
</evidence>
<comment type="function">
    <text evidence="1">Probable amino-acid or metabolite transport protein.</text>
</comment>
<organism evidence="9 10">
    <name type="scientific">Mycolicibacterium bacteremicum</name>
    <name type="common">Mycobacterium bacteremicum</name>
    <dbReference type="NCBI Taxonomy" id="564198"/>
    <lineage>
        <taxon>Bacteria</taxon>
        <taxon>Bacillati</taxon>
        <taxon>Actinomycetota</taxon>
        <taxon>Actinomycetes</taxon>
        <taxon>Mycobacteriales</taxon>
        <taxon>Mycobacteriaceae</taxon>
        <taxon>Mycolicibacterium</taxon>
    </lineage>
</organism>
<dbReference type="OrthoDB" id="4568421at2"/>
<dbReference type="Gene3D" id="1.20.1740.10">
    <property type="entry name" value="Amino acid/polyamine transporter I"/>
    <property type="match status" value="1"/>
</dbReference>
<feature type="transmembrane region" description="Helical" evidence="8">
    <location>
        <begin position="358"/>
        <end position="380"/>
    </location>
</feature>
<sequence>MSSEALRRAQHTDGKLKRRITGPLLFLFILGDVLGAGIYALMGVLAGEVGGALWAPLLAALILALLTAGSYAELVTKYPRAGGAAVFAERAFGRPLVSFLVGFCMLAAGVTSAAGLSLAFAGDYLATFIDVPAIPAAIVFLALVAALNARGISESMKSNVVMTVIELTGLLIVIIAGAVMVAEGRGDMGRVVQFPADSAPALAILGGAIIAYYSFVGFETSANVVEEIRDPSRIYPRALFASLITAGVVYVLVGLASAAVLPADELSRSSGPLLDVVSASGLNVPDWAFSAIALVAVANGALLTMIMASRLAFGMSEHGLLPRQLSYVLPQRRTPWVAILSTTAVAMLLTLIGDLSTLAETVVLLLLFVFISTNIAVLVLRRDTVDHPHYRVWTIVPVLGVASCLLLLTQQSAKVWLFAAILLAVGAVLFLTTRAAGRRIRT</sequence>
<name>A0A1W9YZ26_MYCBA</name>
<comment type="subcellular location">
    <subcellularLocation>
        <location evidence="2">Cell membrane</location>
        <topology evidence="2">Multi-pass membrane protein</topology>
    </subcellularLocation>
</comment>
<feature type="transmembrane region" description="Helical" evidence="8">
    <location>
        <begin position="392"/>
        <end position="409"/>
    </location>
</feature>
<dbReference type="InterPro" id="IPR050367">
    <property type="entry name" value="APC_superfamily"/>
</dbReference>
<keyword evidence="6 8" id="KW-1133">Transmembrane helix</keyword>
<reference evidence="9 10" key="1">
    <citation type="submission" date="2017-02" db="EMBL/GenBank/DDBJ databases">
        <title>The new phylogeny of genus Mycobacterium.</title>
        <authorList>
            <person name="Tortoli E."/>
            <person name="Trovato A."/>
            <person name="Cirillo D.M."/>
        </authorList>
    </citation>
    <scope>NUCLEOTIDE SEQUENCE [LARGE SCALE GENOMIC DNA]</scope>
    <source>
        <strain evidence="9 10">DSM 45578</strain>
    </source>
</reference>
<dbReference type="AlphaFoldDB" id="A0A1W9YZ26"/>
<dbReference type="Proteomes" id="UP000192366">
    <property type="component" value="Unassembled WGS sequence"/>
</dbReference>
<feature type="transmembrane region" description="Helical" evidence="8">
    <location>
        <begin position="287"/>
        <end position="313"/>
    </location>
</feature>